<dbReference type="Pfam" id="PF06607">
    <property type="entry name" value="Prokineticin"/>
    <property type="match status" value="1"/>
</dbReference>
<evidence type="ECO:0000256" key="2">
    <source>
        <dbReference type="ARBA" id="ARBA00022525"/>
    </source>
</evidence>
<proteinExistence type="predicted"/>
<organism evidence="6 7">
    <name type="scientific">Littorina saxatilis</name>
    <dbReference type="NCBI Taxonomy" id="31220"/>
    <lineage>
        <taxon>Eukaryota</taxon>
        <taxon>Metazoa</taxon>
        <taxon>Spiralia</taxon>
        <taxon>Lophotrochozoa</taxon>
        <taxon>Mollusca</taxon>
        <taxon>Gastropoda</taxon>
        <taxon>Caenogastropoda</taxon>
        <taxon>Littorinimorpha</taxon>
        <taxon>Littorinoidea</taxon>
        <taxon>Littorinidae</taxon>
        <taxon>Littorina</taxon>
    </lineage>
</organism>
<sequence>MNAFLISLVLCVGVCLCCEKGSDCADNECCVITDHGSQVCQPFIREGDECHMLSGRNPFEKPDFPVTECICAMGTQCVPDNPNKLGSTGKCQLLLLS</sequence>
<name>A0AAN9BPU4_9CAEN</name>
<evidence type="ECO:0000313" key="7">
    <source>
        <dbReference type="Proteomes" id="UP001374579"/>
    </source>
</evidence>
<evidence type="ECO:0000256" key="4">
    <source>
        <dbReference type="SAM" id="SignalP"/>
    </source>
</evidence>
<comment type="caution">
    <text evidence="6">The sequence shown here is derived from an EMBL/GenBank/DDBJ whole genome shotgun (WGS) entry which is preliminary data.</text>
</comment>
<evidence type="ECO:0000313" key="6">
    <source>
        <dbReference type="EMBL" id="KAK7109154.1"/>
    </source>
</evidence>
<reference evidence="6 7" key="1">
    <citation type="submission" date="2024-02" db="EMBL/GenBank/DDBJ databases">
        <title>Chromosome-scale genome assembly of the rough periwinkle Littorina saxatilis.</title>
        <authorList>
            <person name="De Jode A."/>
            <person name="Faria R."/>
            <person name="Formenti G."/>
            <person name="Sims Y."/>
            <person name="Smith T.P."/>
            <person name="Tracey A."/>
            <person name="Wood J.M.D."/>
            <person name="Zagrodzka Z.B."/>
            <person name="Johannesson K."/>
            <person name="Butlin R.K."/>
            <person name="Leder E.H."/>
        </authorList>
    </citation>
    <scope>NUCLEOTIDE SEQUENCE [LARGE SCALE GENOMIC DNA]</scope>
    <source>
        <strain evidence="6">Snail1</strain>
        <tissue evidence="6">Muscle</tissue>
    </source>
</reference>
<dbReference type="InterPro" id="IPR023569">
    <property type="entry name" value="Prokineticin_domain"/>
</dbReference>
<dbReference type="Gene3D" id="2.10.80.10">
    <property type="entry name" value="Lipase, subunit A"/>
    <property type="match status" value="1"/>
</dbReference>
<protein>
    <recommendedName>
        <fullName evidence="5">Prokineticin domain-containing protein</fullName>
    </recommendedName>
</protein>
<evidence type="ECO:0000256" key="3">
    <source>
        <dbReference type="ARBA" id="ARBA00023157"/>
    </source>
</evidence>
<keyword evidence="2" id="KW-0964">Secreted</keyword>
<dbReference type="Proteomes" id="UP001374579">
    <property type="component" value="Unassembled WGS sequence"/>
</dbReference>
<feature type="domain" description="Prokineticin" evidence="5">
    <location>
        <begin position="9"/>
        <end position="81"/>
    </location>
</feature>
<feature type="chain" id="PRO_5043013068" description="Prokineticin domain-containing protein" evidence="4">
    <location>
        <begin position="18"/>
        <end position="97"/>
    </location>
</feature>
<keyword evidence="3" id="KW-1015">Disulfide bond</keyword>
<dbReference type="AlphaFoldDB" id="A0AAN9BPU4"/>
<gene>
    <name evidence="6" type="ORF">V1264_013245</name>
</gene>
<evidence type="ECO:0000256" key="1">
    <source>
        <dbReference type="ARBA" id="ARBA00004613"/>
    </source>
</evidence>
<dbReference type="EMBL" id="JBAMIC010000003">
    <property type="protein sequence ID" value="KAK7109154.1"/>
    <property type="molecule type" value="Genomic_DNA"/>
</dbReference>
<accession>A0AAN9BPU4</accession>
<evidence type="ECO:0000259" key="5">
    <source>
        <dbReference type="Pfam" id="PF06607"/>
    </source>
</evidence>
<dbReference type="GO" id="GO:0005576">
    <property type="term" value="C:extracellular region"/>
    <property type="evidence" value="ECO:0007669"/>
    <property type="project" value="UniProtKB-SubCell"/>
</dbReference>
<keyword evidence="4" id="KW-0732">Signal</keyword>
<feature type="signal peptide" evidence="4">
    <location>
        <begin position="1"/>
        <end position="17"/>
    </location>
</feature>
<keyword evidence="7" id="KW-1185">Reference proteome</keyword>
<comment type="subcellular location">
    <subcellularLocation>
        <location evidence="1">Secreted</location>
    </subcellularLocation>
</comment>